<keyword evidence="5" id="KW-1185">Reference proteome</keyword>
<keyword evidence="1" id="KW-0539">Nucleus</keyword>
<dbReference type="Pfam" id="PF00172">
    <property type="entry name" value="Zn_clus"/>
    <property type="match status" value="1"/>
</dbReference>
<protein>
    <recommendedName>
        <fullName evidence="3">Zn(2)-C6 fungal-type domain-containing protein</fullName>
    </recommendedName>
</protein>
<accession>A0A6A5UWQ1</accession>
<dbReference type="OrthoDB" id="426882at2759"/>
<dbReference type="SMART" id="SM00066">
    <property type="entry name" value="GAL4"/>
    <property type="match status" value="1"/>
</dbReference>
<feature type="coiled-coil region" evidence="2">
    <location>
        <begin position="71"/>
        <end position="98"/>
    </location>
</feature>
<gene>
    <name evidence="4" type="ORF">BU23DRAFT_601793</name>
</gene>
<evidence type="ECO:0000256" key="2">
    <source>
        <dbReference type="SAM" id="Coils"/>
    </source>
</evidence>
<keyword evidence="2" id="KW-0175">Coiled coil</keyword>
<evidence type="ECO:0000313" key="4">
    <source>
        <dbReference type="EMBL" id="KAF1969128.1"/>
    </source>
</evidence>
<dbReference type="Gene3D" id="4.10.240.10">
    <property type="entry name" value="Zn(2)-C6 fungal-type DNA-binding domain"/>
    <property type="match status" value="1"/>
</dbReference>
<evidence type="ECO:0000256" key="1">
    <source>
        <dbReference type="ARBA" id="ARBA00023242"/>
    </source>
</evidence>
<dbReference type="PROSITE" id="PS50048">
    <property type="entry name" value="ZN2_CY6_FUNGAL_2"/>
    <property type="match status" value="1"/>
</dbReference>
<evidence type="ECO:0000259" key="3">
    <source>
        <dbReference type="PROSITE" id="PS50048"/>
    </source>
</evidence>
<dbReference type="InterPro" id="IPR001138">
    <property type="entry name" value="Zn2Cys6_DnaBD"/>
</dbReference>
<dbReference type="PROSITE" id="PS00463">
    <property type="entry name" value="ZN2_CY6_FUNGAL_1"/>
    <property type="match status" value="1"/>
</dbReference>
<dbReference type="Proteomes" id="UP000800036">
    <property type="component" value="Unassembled WGS sequence"/>
</dbReference>
<dbReference type="CDD" id="cd00067">
    <property type="entry name" value="GAL4"/>
    <property type="match status" value="1"/>
</dbReference>
<sequence length="419" mass="47709">MSQQTAHRLLLPKPLGGLPLLPSELPEARTAKRKRTPGACAPCRTRKSKCDAAQPECGECSKRQSRCIYELTPAKRKYDDLETRAQKAENSQSLLQELIHALRSRPEADSQAILRHLREGHDVESILRHVTAGDLLLQLHVEPETRFRFVFPFRHQMPSFLQSAENQFLGSVLYQRAFTVPEGQDSSFPPINELYGPQYSKPYSSATIVDPKLEAVKPSDWTQYPSWPAFQKDLFLDDMLSGSKRNCSSLHVNVVLAYACHCHLALLDRLEYWNPHSLGYRFLAEAKRLWEEGSRKSHITKVQAGILMFSLYGAYSMSNLGMTYAAQAAIMANDLDIFGPPRQTWTERKKHAYGFTAWCVYYYCSYRASRALRALLGARRPGSPGVESIQLLANSDLYIINITNALYLFARRRDDRSMR</sequence>
<dbReference type="SUPFAM" id="SSF57701">
    <property type="entry name" value="Zn2/Cys6 DNA-binding domain"/>
    <property type="match status" value="1"/>
</dbReference>
<dbReference type="GO" id="GO:0000981">
    <property type="term" value="F:DNA-binding transcription factor activity, RNA polymerase II-specific"/>
    <property type="evidence" value="ECO:0007669"/>
    <property type="project" value="InterPro"/>
</dbReference>
<dbReference type="InterPro" id="IPR036864">
    <property type="entry name" value="Zn2-C6_fun-type_DNA-bd_sf"/>
</dbReference>
<dbReference type="GO" id="GO:0008270">
    <property type="term" value="F:zinc ion binding"/>
    <property type="evidence" value="ECO:0007669"/>
    <property type="project" value="InterPro"/>
</dbReference>
<proteinExistence type="predicted"/>
<name>A0A6A5UWQ1_9PLEO</name>
<dbReference type="PANTHER" id="PTHR47256">
    <property type="entry name" value="ZN(II)2CYS6 TRANSCRIPTION FACTOR (EUROFUNG)-RELATED"/>
    <property type="match status" value="1"/>
</dbReference>
<feature type="domain" description="Zn(2)-C6 fungal-type" evidence="3">
    <location>
        <begin position="39"/>
        <end position="69"/>
    </location>
</feature>
<dbReference type="CDD" id="cd12148">
    <property type="entry name" value="fungal_TF_MHR"/>
    <property type="match status" value="1"/>
</dbReference>
<dbReference type="InterPro" id="IPR053187">
    <property type="entry name" value="Notoamide_regulator"/>
</dbReference>
<evidence type="ECO:0000313" key="5">
    <source>
        <dbReference type="Proteomes" id="UP000800036"/>
    </source>
</evidence>
<organism evidence="4 5">
    <name type="scientific">Bimuria novae-zelandiae CBS 107.79</name>
    <dbReference type="NCBI Taxonomy" id="1447943"/>
    <lineage>
        <taxon>Eukaryota</taxon>
        <taxon>Fungi</taxon>
        <taxon>Dikarya</taxon>
        <taxon>Ascomycota</taxon>
        <taxon>Pezizomycotina</taxon>
        <taxon>Dothideomycetes</taxon>
        <taxon>Pleosporomycetidae</taxon>
        <taxon>Pleosporales</taxon>
        <taxon>Massarineae</taxon>
        <taxon>Didymosphaeriaceae</taxon>
        <taxon>Bimuria</taxon>
    </lineage>
</organism>
<reference evidence="4" key="1">
    <citation type="journal article" date="2020" name="Stud. Mycol.">
        <title>101 Dothideomycetes genomes: a test case for predicting lifestyles and emergence of pathogens.</title>
        <authorList>
            <person name="Haridas S."/>
            <person name="Albert R."/>
            <person name="Binder M."/>
            <person name="Bloem J."/>
            <person name="Labutti K."/>
            <person name="Salamov A."/>
            <person name="Andreopoulos B."/>
            <person name="Baker S."/>
            <person name="Barry K."/>
            <person name="Bills G."/>
            <person name="Bluhm B."/>
            <person name="Cannon C."/>
            <person name="Castanera R."/>
            <person name="Culley D."/>
            <person name="Daum C."/>
            <person name="Ezra D."/>
            <person name="Gonzalez J."/>
            <person name="Henrissat B."/>
            <person name="Kuo A."/>
            <person name="Liang C."/>
            <person name="Lipzen A."/>
            <person name="Lutzoni F."/>
            <person name="Magnuson J."/>
            <person name="Mondo S."/>
            <person name="Nolan M."/>
            <person name="Ohm R."/>
            <person name="Pangilinan J."/>
            <person name="Park H.-J."/>
            <person name="Ramirez L."/>
            <person name="Alfaro M."/>
            <person name="Sun H."/>
            <person name="Tritt A."/>
            <person name="Yoshinaga Y."/>
            <person name="Zwiers L.-H."/>
            <person name="Turgeon B."/>
            <person name="Goodwin S."/>
            <person name="Spatafora J."/>
            <person name="Crous P."/>
            <person name="Grigoriev I."/>
        </authorList>
    </citation>
    <scope>NUCLEOTIDE SEQUENCE</scope>
    <source>
        <strain evidence="4">CBS 107.79</strain>
    </source>
</reference>
<dbReference type="AlphaFoldDB" id="A0A6A5UWQ1"/>
<dbReference type="PANTHER" id="PTHR47256:SF1">
    <property type="entry name" value="ZN(II)2CYS6 TRANSCRIPTION FACTOR (EUROFUNG)"/>
    <property type="match status" value="1"/>
</dbReference>
<dbReference type="EMBL" id="ML976713">
    <property type="protein sequence ID" value="KAF1969128.1"/>
    <property type="molecule type" value="Genomic_DNA"/>
</dbReference>